<feature type="compositionally biased region" description="Polar residues" evidence="4">
    <location>
        <begin position="110"/>
        <end position="127"/>
    </location>
</feature>
<protein>
    <recommendedName>
        <fullName evidence="5">STI1 domain-containing protein</fullName>
    </recommendedName>
</protein>
<evidence type="ECO:0000256" key="1">
    <source>
        <dbReference type="ARBA" id="ARBA00022737"/>
    </source>
</evidence>
<dbReference type="InterPro" id="IPR041243">
    <property type="entry name" value="STI1/HOP_DP"/>
</dbReference>
<keyword evidence="2" id="KW-0802">TPR repeat</keyword>
<keyword evidence="1" id="KW-0677">Repeat</keyword>
<feature type="compositionally biased region" description="Basic and acidic residues" evidence="4">
    <location>
        <begin position="128"/>
        <end position="168"/>
    </location>
</feature>
<evidence type="ECO:0000256" key="3">
    <source>
        <dbReference type="ARBA" id="ARBA00037033"/>
    </source>
</evidence>
<sequence length="286" mass="30298">MPASLLLPPPKSLSSPCGMTLRTMSRKGGGTMPPVYQVSCLNRPDDGPVEEGTLTLDVGGSARDLQTFGETGAWLGMAAHIRADPALALLRHPGESSYLRFSLLTTWRTQPRPTSLRPNSPLSSTQARKLEDHHRKYERKHAEKELKEKVERARRAREEHARAAKESSEDLGGDSGDPGDFYKTLFSDPELMQAFQDPEVAAAFQDITSNPANMAKYQGNPKIKAVINKLAAKFGGPGGMPGGFGGMPGGFGGMPGGFGGMGGGFPGYPPTGGSNSTPGSDDVGLD</sequence>
<dbReference type="Gene3D" id="1.10.260.100">
    <property type="match status" value="1"/>
</dbReference>
<evidence type="ECO:0000313" key="6">
    <source>
        <dbReference type="EMBL" id="CAD7402563.1"/>
    </source>
</evidence>
<reference evidence="6" key="1">
    <citation type="submission" date="2020-11" db="EMBL/GenBank/DDBJ databases">
        <authorList>
            <person name="Tran Van P."/>
        </authorList>
    </citation>
    <scope>NUCLEOTIDE SEQUENCE</scope>
</reference>
<name>A0A7R9CUN1_TIMPO</name>
<proteinExistence type="predicted"/>
<dbReference type="AlphaFoldDB" id="A0A7R9CUN1"/>
<dbReference type="PANTHER" id="PTHR45883">
    <property type="entry name" value="HSC70-INTERACTING PROTEIN"/>
    <property type="match status" value="1"/>
</dbReference>
<dbReference type="Pfam" id="PF17830">
    <property type="entry name" value="STI1-HOP_DP"/>
    <property type="match status" value="1"/>
</dbReference>
<accession>A0A7R9CUN1</accession>
<dbReference type="InterPro" id="IPR006636">
    <property type="entry name" value="STI1_HS-bd"/>
</dbReference>
<organism evidence="6">
    <name type="scientific">Timema poppense</name>
    <name type="common">Walking stick</name>
    <dbReference type="NCBI Taxonomy" id="170557"/>
    <lineage>
        <taxon>Eukaryota</taxon>
        <taxon>Metazoa</taxon>
        <taxon>Ecdysozoa</taxon>
        <taxon>Arthropoda</taxon>
        <taxon>Hexapoda</taxon>
        <taxon>Insecta</taxon>
        <taxon>Pterygota</taxon>
        <taxon>Neoptera</taxon>
        <taxon>Polyneoptera</taxon>
        <taxon>Phasmatodea</taxon>
        <taxon>Timematodea</taxon>
        <taxon>Timematoidea</taxon>
        <taxon>Timematidae</taxon>
        <taxon>Timema</taxon>
    </lineage>
</organism>
<dbReference type="GO" id="GO:0030544">
    <property type="term" value="F:Hsp70 protein binding"/>
    <property type="evidence" value="ECO:0007669"/>
    <property type="project" value="TreeGrafter"/>
</dbReference>
<evidence type="ECO:0000256" key="4">
    <source>
        <dbReference type="SAM" id="MobiDB-lite"/>
    </source>
</evidence>
<dbReference type="EMBL" id="OD001608">
    <property type="protein sequence ID" value="CAD7402563.1"/>
    <property type="molecule type" value="Genomic_DNA"/>
</dbReference>
<comment type="function">
    <text evidence="3">One HIP oligomer binds the ATPase domains of at least two HSC70 molecules dependent on activation of the HSC70 ATPase by HSP40. Stabilizes the ADP state of HSC70 that has a high affinity for substrate protein. Through its own chaperone activity, it may contribute to the interaction of HSC70 with various target proteins.</text>
</comment>
<feature type="region of interest" description="Disordered" evidence="4">
    <location>
        <begin position="110"/>
        <end position="179"/>
    </location>
</feature>
<dbReference type="PANTHER" id="PTHR45883:SF2">
    <property type="entry name" value="HSC70-INTERACTING PROTEIN"/>
    <property type="match status" value="1"/>
</dbReference>
<feature type="region of interest" description="Disordered" evidence="4">
    <location>
        <begin position="262"/>
        <end position="286"/>
    </location>
</feature>
<gene>
    <name evidence="6" type="ORF">TPSB3V08_LOCUS3633</name>
</gene>
<evidence type="ECO:0000259" key="5">
    <source>
        <dbReference type="SMART" id="SM00727"/>
    </source>
</evidence>
<evidence type="ECO:0000256" key="2">
    <source>
        <dbReference type="ARBA" id="ARBA00022803"/>
    </source>
</evidence>
<feature type="domain" description="STI1" evidence="5">
    <location>
        <begin position="188"/>
        <end position="227"/>
    </location>
</feature>
<dbReference type="SMART" id="SM00727">
    <property type="entry name" value="STI1"/>
    <property type="match status" value="1"/>
</dbReference>